<sequence>MHHEIVALERIHQPLPDTFDFPPSTTYNLTVYDRPDAALLHSRVRDATILIVTTIKISAETLHPDVTPNLQLIALMATGTDAVDLQACRKRRIRVTNCPAANVDAVSEHAISLYFAARRKTAILDRATRQVPSDWKEKRTLTGMLRFADGQPPLSCGDEVMGVVGYGALGKAIAGLGRALGMKVLIAARKTTTPTSTSEGFDQVLSPPESTATSDDRIPFADVLRQSTVLVLSLPRNPQTINLLSTAEFAAMSPHTVLVNIARGGIVDETAVIQALKDGQIAGYATDVLEKEPAEGPEDSPLLGQEAAELNITLSPHLAWFAQRTIKNLAAILKSTVEAWVQGKEINVIA</sequence>
<keyword evidence="3" id="KW-0520">NAD</keyword>
<dbReference type="OrthoDB" id="298012at2759"/>
<feature type="region of interest" description="Disordered" evidence="5">
    <location>
        <begin position="194"/>
        <end position="214"/>
    </location>
</feature>
<comment type="similarity">
    <text evidence="1 4">Belongs to the D-isomer specific 2-hydroxyacid dehydrogenase family.</text>
</comment>
<dbReference type="PANTHER" id="PTHR43761:SF1">
    <property type="entry name" value="D-ISOMER SPECIFIC 2-HYDROXYACID DEHYDROGENASE CATALYTIC DOMAIN-CONTAINING PROTEIN-RELATED"/>
    <property type="match status" value="1"/>
</dbReference>
<dbReference type="PANTHER" id="PTHR43761">
    <property type="entry name" value="D-ISOMER SPECIFIC 2-HYDROXYACID DEHYDROGENASE FAMILY PROTEIN (AFU_ORTHOLOGUE AFUA_1G13630)"/>
    <property type="match status" value="1"/>
</dbReference>
<dbReference type="Pfam" id="PF02826">
    <property type="entry name" value="2-Hacid_dh_C"/>
    <property type="match status" value="1"/>
</dbReference>
<evidence type="ECO:0000256" key="5">
    <source>
        <dbReference type="SAM" id="MobiDB-lite"/>
    </source>
</evidence>
<evidence type="ECO:0000259" key="6">
    <source>
        <dbReference type="Pfam" id="PF00389"/>
    </source>
</evidence>
<proteinExistence type="inferred from homology"/>
<evidence type="ECO:0000313" key="9">
    <source>
        <dbReference type="Proteomes" id="UP000799428"/>
    </source>
</evidence>
<dbReference type="SUPFAM" id="SSF51735">
    <property type="entry name" value="NAD(P)-binding Rossmann-fold domains"/>
    <property type="match status" value="1"/>
</dbReference>
<evidence type="ECO:0000313" key="8">
    <source>
        <dbReference type="EMBL" id="KAF2714899.1"/>
    </source>
</evidence>
<organism evidence="8 9">
    <name type="scientific">Pleomassaria siparia CBS 279.74</name>
    <dbReference type="NCBI Taxonomy" id="1314801"/>
    <lineage>
        <taxon>Eukaryota</taxon>
        <taxon>Fungi</taxon>
        <taxon>Dikarya</taxon>
        <taxon>Ascomycota</taxon>
        <taxon>Pezizomycotina</taxon>
        <taxon>Dothideomycetes</taxon>
        <taxon>Pleosporomycetidae</taxon>
        <taxon>Pleosporales</taxon>
        <taxon>Pleomassariaceae</taxon>
        <taxon>Pleomassaria</taxon>
    </lineage>
</organism>
<feature type="domain" description="D-isomer specific 2-hydroxyacid dehydrogenase catalytic" evidence="6">
    <location>
        <begin position="26"/>
        <end position="345"/>
    </location>
</feature>
<gene>
    <name evidence="8" type="ORF">K504DRAFT_13495</name>
</gene>
<reference evidence="8" key="1">
    <citation type="journal article" date="2020" name="Stud. Mycol.">
        <title>101 Dothideomycetes genomes: a test case for predicting lifestyles and emergence of pathogens.</title>
        <authorList>
            <person name="Haridas S."/>
            <person name="Albert R."/>
            <person name="Binder M."/>
            <person name="Bloem J."/>
            <person name="Labutti K."/>
            <person name="Salamov A."/>
            <person name="Andreopoulos B."/>
            <person name="Baker S."/>
            <person name="Barry K."/>
            <person name="Bills G."/>
            <person name="Bluhm B."/>
            <person name="Cannon C."/>
            <person name="Castanera R."/>
            <person name="Culley D."/>
            <person name="Daum C."/>
            <person name="Ezra D."/>
            <person name="Gonzalez J."/>
            <person name="Henrissat B."/>
            <person name="Kuo A."/>
            <person name="Liang C."/>
            <person name="Lipzen A."/>
            <person name="Lutzoni F."/>
            <person name="Magnuson J."/>
            <person name="Mondo S."/>
            <person name="Nolan M."/>
            <person name="Ohm R."/>
            <person name="Pangilinan J."/>
            <person name="Park H.-J."/>
            <person name="Ramirez L."/>
            <person name="Alfaro M."/>
            <person name="Sun H."/>
            <person name="Tritt A."/>
            <person name="Yoshinaga Y."/>
            <person name="Zwiers L.-H."/>
            <person name="Turgeon B."/>
            <person name="Goodwin S."/>
            <person name="Spatafora J."/>
            <person name="Crous P."/>
            <person name="Grigoriev I."/>
        </authorList>
    </citation>
    <scope>NUCLEOTIDE SEQUENCE</scope>
    <source>
        <strain evidence="8">CBS 279.74</strain>
    </source>
</reference>
<evidence type="ECO:0000256" key="3">
    <source>
        <dbReference type="ARBA" id="ARBA00023027"/>
    </source>
</evidence>
<evidence type="ECO:0000259" key="7">
    <source>
        <dbReference type="Pfam" id="PF02826"/>
    </source>
</evidence>
<keyword evidence="9" id="KW-1185">Reference proteome</keyword>
<accession>A0A6G1KPX8</accession>
<name>A0A6G1KPX8_9PLEO</name>
<dbReference type="SUPFAM" id="SSF52283">
    <property type="entry name" value="Formate/glycerate dehydrogenase catalytic domain-like"/>
    <property type="match status" value="1"/>
</dbReference>
<keyword evidence="2 4" id="KW-0560">Oxidoreductase</keyword>
<protein>
    <submittedName>
        <fullName evidence="8">Glycerate dehydrogenase</fullName>
    </submittedName>
</protein>
<evidence type="ECO:0000256" key="1">
    <source>
        <dbReference type="ARBA" id="ARBA00005854"/>
    </source>
</evidence>
<dbReference type="InterPro" id="IPR050418">
    <property type="entry name" value="D-iso_2-hydroxyacid_DH_PdxB"/>
</dbReference>
<dbReference type="AlphaFoldDB" id="A0A6G1KPX8"/>
<dbReference type="InterPro" id="IPR006139">
    <property type="entry name" value="D-isomer_2_OHA_DH_cat_dom"/>
</dbReference>
<dbReference type="GO" id="GO:0016616">
    <property type="term" value="F:oxidoreductase activity, acting on the CH-OH group of donors, NAD or NADP as acceptor"/>
    <property type="evidence" value="ECO:0007669"/>
    <property type="project" value="InterPro"/>
</dbReference>
<dbReference type="Proteomes" id="UP000799428">
    <property type="component" value="Unassembled WGS sequence"/>
</dbReference>
<dbReference type="GO" id="GO:0051287">
    <property type="term" value="F:NAD binding"/>
    <property type="evidence" value="ECO:0007669"/>
    <property type="project" value="InterPro"/>
</dbReference>
<dbReference type="Gene3D" id="3.40.50.720">
    <property type="entry name" value="NAD(P)-binding Rossmann-like Domain"/>
    <property type="match status" value="2"/>
</dbReference>
<dbReference type="InterPro" id="IPR006140">
    <property type="entry name" value="D-isomer_DH_NAD-bd"/>
</dbReference>
<dbReference type="EMBL" id="MU005764">
    <property type="protein sequence ID" value="KAF2714899.1"/>
    <property type="molecule type" value="Genomic_DNA"/>
</dbReference>
<dbReference type="CDD" id="cd05198">
    <property type="entry name" value="formate_dh_like"/>
    <property type="match status" value="1"/>
</dbReference>
<evidence type="ECO:0000256" key="4">
    <source>
        <dbReference type="RuleBase" id="RU003719"/>
    </source>
</evidence>
<evidence type="ECO:0000256" key="2">
    <source>
        <dbReference type="ARBA" id="ARBA00023002"/>
    </source>
</evidence>
<dbReference type="Pfam" id="PF00389">
    <property type="entry name" value="2-Hacid_dh"/>
    <property type="match status" value="1"/>
</dbReference>
<feature type="domain" description="D-isomer specific 2-hydroxyacid dehydrogenase NAD-binding" evidence="7">
    <location>
        <begin position="152"/>
        <end position="319"/>
    </location>
</feature>
<dbReference type="InterPro" id="IPR036291">
    <property type="entry name" value="NAD(P)-bd_dom_sf"/>
</dbReference>